<evidence type="ECO:0000256" key="1">
    <source>
        <dbReference type="ARBA" id="ARBA00007689"/>
    </source>
</evidence>
<reference evidence="3 4" key="1">
    <citation type="submission" date="2020-08" db="EMBL/GenBank/DDBJ databases">
        <title>Sequencing the genomes of 1000 actinobacteria strains.</title>
        <authorList>
            <person name="Klenk H.-P."/>
        </authorList>
    </citation>
    <scope>NUCLEOTIDE SEQUENCE [LARGE SCALE GENOMIC DNA]</scope>
    <source>
        <strain evidence="3 4">DSM 45584</strain>
    </source>
</reference>
<sequence length="124" mass="13354">MKQYLLSIYQPDGPPPPPDVLEPIMRDLQALNAEMRAAGAWVFAGGLHPPSTATVLRARGEEVLTTDGPFTEGKEHLGGFTVIQAPDLDAALAWGRKLARMITLPIEVRPLQGEAAEMTCQPPA</sequence>
<evidence type="ECO:0000313" key="4">
    <source>
        <dbReference type="Proteomes" id="UP000584374"/>
    </source>
</evidence>
<feature type="domain" description="YCII-related" evidence="2">
    <location>
        <begin position="14"/>
        <end position="97"/>
    </location>
</feature>
<dbReference type="Pfam" id="PF03795">
    <property type="entry name" value="YCII"/>
    <property type="match status" value="1"/>
</dbReference>
<gene>
    <name evidence="3" type="ORF">BJ970_005850</name>
</gene>
<proteinExistence type="inferred from homology"/>
<evidence type="ECO:0000259" key="2">
    <source>
        <dbReference type="Pfam" id="PF03795"/>
    </source>
</evidence>
<dbReference type="AlphaFoldDB" id="A0A840QE56"/>
<dbReference type="EMBL" id="JACHIW010000002">
    <property type="protein sequence ID" value="MBB5158251.1"/>
    <property type="molecule type" value="Genomic_DNA"/>
</dbReference>
<dbReference type="PANTHER" id="PTHR35174:SF3">
    <property type="entry name" value="BLL7171 PROTEIN"/>
    <property type="match status" value="1"/>
</dbReference>
<accession>A0A840QE56</accession>
<protein>
    <recommendedName>
        <fullName evidence="2">YCII-related domain-containing protein</fullName>
    </recommendedName>
</protein>
<dbReference type="SUPFAM" id="SSF54909">
    <property type="entry name" value="Dimeric alpha+beta barrel"/>
    <property type="match status" value="1"/>
</dbReference>
<name>A0A840QE56_9PSEU</name>
<dbReference type="InterPro" id="IPR011008">
    <property type="entry name" value="Dimeric_a/b-barrel"/>
</dbReference>
<comment type="similarity">
    <text evidence="1">Belongs to the YciI family.</text>
</comment>
<organism evidence="3 4">
    <name type="scientific">Saccharopolyspora phatthalungensis</name>
    <dbReference type="NCBI Taxonomy" id="664693"/>
    <lineage>
        <taxon>Bacteria</taxon>
        <taxon>Bacillati</taxon>
        <taxon>Actinomycetota</taxon>
        <taxon>Actinomycetes</taxon>
        <taxon>Pseudonocardiales</taxon>
        <taxon>Pseudonocardiaceae</taxon>
        <taxon>Saccharopolyspora</taxon>
    </lineage>
</organism>
<dbReference type="Proteomes" id="UP000584374">
    <property type="component" value="Unassembled WGS sequence"/>
</dbReference>
<comment type="caution">
    <text evidence="3">The sequence shown here is derived from an EMBL/GenBank/DDBJ whole genome shotgun (WGS) entry which is preliminary data.</text>
</comment>
<dbReference type="PANTHER" id="PTHR35174">
    <property type="entry name" value="BLL7171 PROTEIN-RELATED"/>
    <property type="match status" value="1"/>
</dbReference>
<dbReference type="RefSeq" id="WP_184732351.1">
    <property type="nucleotide sequence ID" value="NZ_JACHIW010000002.1"/>
</dbReference>
<evidence type="ECO:0000313" key="3">
    <source>
        <dbReference type="EMBL" id="MBB5158251.1"/>
    </source>
</evidence>
<keyword evidence="4" id="KW-1185">Reference proteome</keyword>
<dbReference type="InterPro" id="IPR005545">
    <property type="entry name" value="YCII"/>
</dbReference>
<dbReference type="Gene3D" id="3.30.70.1060">
    <property type="entry name" value="Dimeric alpha+beta barrel"/>
    <property type="match status" value="1"/>
</dbReference>